<keyword evidence="4" id="KW-0929">Antimicrobial</keyword>
<comment type="similarity">
    <text evidence="2">Belongs to the DEFL family.</text>
</comment>
<gene>
    <name evidence="10" type="ordered locus">AXX17_At3g36170</name>
</gene>
<evidence type="ECO:0000313" key="11">
    <source>
        <dbReference type="Proteomes" id="UP000078284"/>
    </source>
</evidence>
<dbReference type="GO" id="GO:0050832">
    <property type="term" value="P:defense response to fungus"/>
    <property type="evidence" value="ECO:0007669"/>
    <property type="project" value="UniProtKB-KW"/>
</dbReference>
<dbReference type="AlphaFoldDB" id="A0A178VEH5"/>
<keyword evidence="8" id="KW-1015">Disulfide bond</keyword>
<comment type="subcellular location">
    <subcellularLocation>
        <location evidence="1">Secreted</location>
    </subcellularLocation>
</comment>
<protein>
    <submittedName>
        <fullName evidence="10">LCR33</fullName>
    </submittedName>
</protein>
<evidence type="ECO:0000256" key="8">
    <source>
        <dbReference type="ARBA" id="ARBA00023157"/>
    </source>
</evidence>
<dbReference type="GO" id="GO:0005576">
    <property type="term" value="C:extracellular region"/>
    <property type="evidence" value="ECO:0007669"/>
    <property type="project" value="UniProtKB-SubCell"/>
</dbReference>
<evidence type="ECO:0000256" key="4">
    <source>
        <dbReference type="ARBA" id="ARBA00022529"/>
    </source>
</evidence>
<organism evidence="10 11">
    <name type="scientific">Arabidopsis thaliana</name>
    <name type="common">Mouse-ear cress</name>
    <dbReference type="NCBI Taxonomy" id="3702"/>
    <lineage>
        <taxon>Eukaryota</taxon>
        <taxon>Viridiplantae</taxon>
        <taxon>Streptophyta</taxon>
        <taxon>Embryophyta</taxon>
        <taxon>Tracheophyta</taxon>
        <taxon>Spermatophyta</taxon>
        <taxon>Magnoliopsida</taxon>
        <taxon>eudicotyledons</taxon>
        <taxon>Gunneridae</taxon>
        <taxon>Pentapetalae</taxon>
        <taxon>rosids</taxon>
        <taxon>malvids</taxon>
        <taxon>Brassicales</taxon>
        <taxon>Brassicaceae</taxon>
        <taxon>Camelineae</taxon>
        <taxon>Arabidopsis</taxon>
    </lineage>
</organism>
<evidence type="ECO:0000256" key="7">
    <source>
        <dbReference type="ARBA" id="ARBA00022821"/>
    </source>
</evidence>
<keyword evidence="6 9" id="KW-0732">Signal</keyword>
<dbReference type="GO" id="GO:0031640">
    <property type="term" value="P:killing of cells of another organism"/>
    <property type="evidence" value="ECO:0007669"/>
    <property type="project" value="UniProtKB-KW"/>
</dbReference>
<dbReference type="PANTHER" id="PTHR34783">
    <property type="entry name" value="DEFENSIN-LIKE PROTEIN 144-RELATED"/>
    <property type="match status" value="1"/>
</dbReference>
<keyword evidence="3" id="KW-0964">Secreted</keyword>
<feature type="chain" id="PRO_5008094933" evidence="9">
    <location>
        <begin position="25"/>
        <end position="78"/>
    </location>
</feature>
<accession>A0A178VEH5</accession>
<reference evidence="11" key="1">
    <citation type="journal article" date="2016" name="Proc. Natl. Acad. Sci. U.S.A.">
        <title>Chromosome-level assembly of Arabidopsis thaliana Ler reveals the extent of translocation and inversion polymorphisms.</title>
        <authorList>
            <person name="Zapata L."/>
            <person name="Ding J."/>
            <person name="Willing E.M."/>
            <person name="Hartwig B."/>
            <person name="Bezdan D."/>
            <person name="Jiao W.B."/>
            <person name="Patel V."/>
            <person name="Velikkakam James G."/>
            <person name="Koornneef M."/>
            <person name="Ossowski S."/>
            <person name="Schneeberger K."/>
        </authorList>
    </citation>
    <scope>NUCLEOTIDE SEQUENCE [LARGE SCALE GENOMIC DNA]</scope>
    <source>
        <strain evidence="11">cv. Landsberg erecta</strain>
    </source>
</reference>
<name>A0A178VEH5_ARATH</name>
<proteinExistence type="inferred from homology"/>
<evidence type="ECO:0000313" key="10">
    <source>
        <dbReference type="EMBL" id="OAP03765.1"/>
    </source>
</evidence>
<sequence length="78" mass="8926">MKRSFLLLLTILTIFIILGQGVMGNDEQLRGNRCFQIKLKTGKCVPKECQTACQEKLRKPKLKGEGFCMKECTCCFYT</sequence>
<dbReference type="InterPro" id="IPR010851">
    <property type="entry name" value="DEFL"/>
</dbReference>
<comment type="caution">
    <text evidence="10">The sequence shown here is derived from an EMBL/GenBank/DDBJ whole genome shotgun (WGS) entry which is preliminary data.</text>
</comment>
<evidence type="ECO:0000256" key="2">
    <source>
        <dbReference type="ARBA" id="ARBA00006722"/>
    </source>
</evidence>
<dbReference type="EMBL" id="LUHQ01000003">
    <property type="protein sequence ID" value="OAP03765.1"/>
    <property type="molecule type" value="Genomic_DNA"/>
</dbReference>
<evidence type="ECO:0000256" key="3">
    <source>
        <dbReference type="ARBA" id="ARBA00022525"/>
    </source>
</evidence>
<dbReference type="PANTHER" id="PTHR34783:SF1">
    <property type="entry name" value="DEFENSIN-LIKE PROTEIN 144-RELATED"/>
    <property type="match status" value="1"/>
</dbReference>
<evidence type="ECO:0000256" key="1">
    <source>
        <dbReference type="ARBA" id="ARBA00004613"/>
    </source>
</evidence>
<feature type="signal peptide" evidence="9">
    <location>
        <begin position="1"/>
        <end position="24"/>
    </location>
</feature>
<evidence type="ECO:0000256" key="5">
    <source>
        <dbReference type="ARBA" id="ARBA00022577"/>
    </source>
</evidence>
<dbReference type="Proteomes" id="UP000078284">
    <property type="component" value="Chromosome 3"/>
</dbReference>
<evidence type="ECO:0000256" key="9">
    <source>
        <dbReference type="SAM" id="SignalP"/>
    </source>
</evidence>
<keyword evidence="5" id="KW-0295">Fungicide</keyword>
<evidence type="ECO:0000256" key="6">
    <source>
        <dbReference type="ARBA" id="ARBA00022729"/>
    </source>
</evidence>
<dbReference type="ExpressionAtlas" id="A0A178VEH5">
    <property type="expression patterns" value="baseline"/>
</dbReference>
<keyword evidence="7" id="KW-0611">Plant defense</keyword>